<organism evidence="9 10">
    <name type="scientific">Candidatus Methanofastidiosum methylothiophilum</name>
    <dbReference type="NCBI Taxonomy" id="1705564"/>
    <lineage>
        <taxon>Archaea</taxon>
        <taxon>Methanobacteriati</taxon>
        <taxon>Methanobacteriota</taxon>
        <taxon>Stenosarchaea group</taxon>
        <taxon>Candidatus Methanofastidiosia</taxon>
        <taxon>Candidatus Methanofastidiosales</taxon>
        <taxon>Candidatus Methanofastidiosaceae</taxon>
        <taxon>Candidatus Methanofastidiosum</taxon>
    </lineage>
</organism>
<dbReference type="PATRIC" id="fig|1705564.3.peg.1092"/>
<dbReference type="Pfam" id="PF18765">
    <property type="entry name" value="Polbeta"/>
    <property type="match status" value="1"/>
</dbReference>
<evidence type="ECO:0000256" key="4">
    <source>
        <dbReference type="ARBA" id="ARBA00022723"/>
    </source>
</evidence>
<dbReference type="EMBL" id="LNGD01000060">
    <property type="protein sequence ID" value="KYC51633.1"/>
    <property type="molecule type" value="Genomic_DNA"/>
</dbReference>
<dbReference type="CDD" id="cd05403">
    <property type="entry name" value="NT_KNTase_like"/>
    <property type="match status" value="1"/>
</dbReference>
<keyword evidence="5" id="KW-0547">Nucleotide-binding</keyword>
<keyword evidence="3" id="KW-0548">Nucleotidyltransferase</keyword>
<keyword evidence="7" id="KW-0460">Magnesium</keyword>
<keyword evidence="4" id="KW-0479">Metal-binding</keyword>
<evidence type="ECO:0000256" key="2">
    <source>
        <dbReference type="ARBA" id="ARBA00022679"/>
    </source>
</evidence>
<proteinExistence type="predicted"/>
<dbReference type="AlphaFoldDB" id="A0A150J319"/>
<dbReference type="Gene3D" id="3.30.460.10">
    <property type="entry name" value="Beta Polymerase, domain 2"/>
    <property type="match status" value="1"/>
</dbReference>
<gene>
    <name evidence="9" type="ORF">AMQ74_01058</name>
</gene>
<dbReference type="GO" id="GO:0046872">
    <property type="term" value="F:metal ion binding"/>
    <property type="evidence" value="ECO:0007669"/>
    <property type="project" value="UniProtKB-KW"/>
</dbReference>
<dbReference type="GO" id="GO:0005524">
    <property type="term" value="F:ATP binding"/>
    <property type="evidence" value="ECO:0007669"/>
    <property type="project" value="UniProtKB-KW"/>
</dbReference>
<evidence type="ECO:0000256" key="6">
    <source>
        <dbReference type="ARBA" id="ARBA00022840"/>
    </source>
</evidence>
<keyword evidence="6" id="KW-0067">ATP-binding</keyword>
<accession>A0A150J319</accession>
<comment type="caution">
    <text evidence="9">The sequence shown here is derived from an EMBL/GenBank/DDBJ whole genome shotgun (WGS) entry which is preliminary data.</text>
</comment>
<evidence type="ECO:0000313" key="9">
    <source>
        <dbReference type="EMBL" id="KYC51633.1"/>
    </source>
</evidence>
<dbReference type="InterPro" id="IPR041633">
    <property type="entry name" value="Polbeta"/>
</dbReference>
<dbReference type="InterPro" id="IPR052038">
    <property type="entry name" value="Type-VII_TA_antitoxin"/>
</dbReference>
<sequence>MRSNISFVIPDKKLAKFCKDNHIKKLSIFGSALTEGFNSKSDIDLLVEFEEGLTPGIFKILDMEEELSYFFDGRKVDLRTPNDISRYFREQVTESSEVIYAKS</sequence>
<evidence type="ECO:0000256" key="7">
    <source>
        <dbReference type="ARBA" id="ARBA00022842"/>
    </source>
</evidence>
<dbReference type="InterPro" id="IPR043519">
    <property type="entry name" value="NT_sf"/>
</dbReference>
<evidence type="ECO:0000313" key="10">
    <source>
        <dbReference type="Proteomes" id="UP000075578"/>
    </source>
</evidence>
<evidence type="ECO:0000256" key="3">
    <source>
        <dbReference type="ARBA" id="ARBA00022695"/>
    </source>
</evidence>
<dbReference type="Proteomes" id="UP000075578">
    <property type="component" value="Unassembled WGS sequence"/>
</dbReference>
<dbReference type="PANTHER" id="PTHR33571:SF12">
    <property type="entry name" value="BSL3053 PROTEIN"/>
    <property type="match status" value="1"/>
</dbReference>
<evidence type="ECO:0000256" key="5">
    <source>
        <dbReference type="ARBA" id="ARBA00022741"/>
    </source>
</evidence>
<comment type="cofactor">
    <cofactor evidence="1">
        <name>Mg(2+)</name>
        <dbReference type="ChEBI" id="CHEBI:18420"/>
    </cofactor>
</comment>
<evidence type="ECO:0000256" key="1">
    <source>
        <dbReference type="ARBA" id="ARBA00001946"/>
    </source>
</evidence>
<dbReference type="PANTHER" id="PTHR33571">
    <property type="entry name" value="SSL8005 PROTEIN"/>
    <property type="match status" value="1"/>
</dbReference>
<reference evidence="9 10" key="1">
    <citation type="journal article" date="2016" name="ISME J.">
        <title>Chasing the elusive Euryarchaeota class WSA2: genomes reveal a uniquely fastidious methyl-reducing methanogen.</title>
        <authorList>
            <person name="Nobu M.K."/>
            <person name="Narihiro T."/>
            <person name="Kuroda K."/>
            <person name="Mei R."/>
            <person name="Liu W.T."/>
        </authorList>
    </citation>
    <scope>NUCLEOTIDE SEQUENCE [LARGE SCALE GENOMIC DNA]</scope>
    <source>
        <strain evidence="9">U1lsi0528_Bin089</strain>
    </source>
</reference>
<dbReference type="GO" id="GO:0016779">
    <property type="term" value="F:nucleotidyltransferase activity"/>
    <property type="evidence" value="ECO:0007669"/>
    <property type="project" value="UniProtKB-KW"/>
</dbReference>
<feature type="domain" description="Polymerase beta nucleotidyltransferase" evidence="8">
    <location>
        <begin position="12"/>
        <end position="102"/>
    </location>
</feature>
<evidence type="ECO:0000259" key="8">
    <source>
        <dbReference type="Pfam" id="PF18765"/>
    </source>
</evidence>
<name>A0A150J319_9EURY</name>
<dbReference type="SUPFAM" id="SSF81301">
    <property type="entry name" value="Nucleotidyltransferase"/>
    <property type="match status" value="1"/>
</dbReference>
<keyword evidence="2 9" id="KW-0808">Transferase</keyword>
<protein>
    <submittedName>
        <fullName evidence="9">Nucleotidyltransferase domain protein</fullName>
    </submittedName>
</protein>